<evidence type="ECO:0000313" key="3">
    <source>
        <dbReference type="Proteomes" id="UP001172102"/>
    </source>
</evidence>
<dbReference type="CDD" id="cd06259">
    <property type="entry name" value="YdcF-like"/>
    <property type="match status" value="1"/>
</dbReference>
<dbReference type="InterPro" id="IPR051599">
    <property type="entry name" value="Cell_Envelope_Assoc"/>
</dbReference>
<dbReference type="Pfam" id="PF02698">
    <property type="entry name" value="DUF218"/>
    <property type="match status" value="1"/>
</dbReference>
<reference evidence="2" key="1">
    <citation type="submission" date="2023-06" db="EMBL/GenBank/DDBJ databases">
        <title>Genome-scale phylogeny and comparative genomics of the fungal order Sordariales.</title>
        <authorList>
            <consortium name="Lawrence Berkeley National Laboratory"/>
            <person name="Hensen N."/>
            <person name="Bonometti L."/>
            <person name="Westerberg I."/>
            <person name="Brannstrom I.O."/>
            <person name="Guillou S."/>
            <person name="Cros-Aarteil S."/>
            <person name="Calhoun S."/>
            <person name="Haridas S."/>
            <person name="Kuo A."/>
            <person name="Mondo S."/>
            <person name="Pangilinan J."/>
            <person name="Riley R."/>
            <person name="Labutti K."/>
            <person name="Andreopoulos B."/>
            <person name="Lipzen A."/>
            <person name="Chen C."/>
            <person name="Yanf M."/>
            <person name="Daum C."/>
            <person name="Ng V."/>
            <person name="Clum A."/>
            <person name="Steindorff A."/>
            <person name="Ohm R."/>
            <person name="Martin F."/>
            <person name="Silar P."/>
            <person name="Natvig D."/>
            <person name="Lalanne C."/>
            <person name="Gautier V."/>
            <person name="Ament-Velasquez S.L."/>
            <person name="Kruys A."/>
            <person name="Hutchinson M.I."/>
            <person name="Powell A.J."/>
            <person name="Barry K."/>
            <person name="Miller A.N."/>
            <person name="Grigoriev I.V."/>
            <person name="Debuchy R."/>
            <person name="Gladieux P."/>
            <person name="Thoren M.H."/>
            <person name="Johannesson H."/>
        </authorList>
    </citation>
    <scope>NUCLEOTIDE SEQUENCE</scope>
    <source>
        <strain evidence="2">SMH4607-1</strain>
    </source>
</reference>
<dbReference type="PANTHER" id="PTHR30336:SF20">
    <property type="entry name" value="DUF218 DOMAIN-CONTAINING PROTEIN"/>
    <property type="match status" value="1"/>
</dbReference>
<keyword evidence="3" id="KW-1185">Reference proteome</keyword>
<dbReference type="GO" id="GO:0005886">
    <property type="term" value="C:plasma membrane"/>
    <property type="evidence" value="ECO:0007669"/>
    <property type="project" value="TreeGrafter"/>
</dbReference>
<dbReference type="Gene3D" id="3.40.50.620">
    <property type="entry name" value="HUPs"/>
    <property type="match status" value="1"/>
</dbReference>
<dbReference type="PANTHER" id="PTHR30336">
    <property type="entry name" value="INNER MEMBRANE PROTEIN, PROBABLE PERMEASE"/>
    <property type="match status" value="1"/>
</dbReference>
<dbReference type="EMBL" id="JAUKUA010000004">
    <property type="protein sequence ID" value="KAK0714556.1"/>
    <property type="molecule type" value="Genomic_DNA"/>
</dbReference>
<evidence type="ECO:0000259" key="1">
    <source>
        <dbReference type="Pfam" id="PF02698"/>
    </source>
</evidence>
<dbReference type="Proteomes" id="UP001172102">
    <property type="component" value="Unassembled WGS sequence"/>
</dbReference>
<feature type="domain" description="DUF218" evidence="1">
    <location>
        <begin position="2"/>
        <end position="99"/>
    </location>
</feature>
<protein>
    <recommendedName>
        <fullName evidence="1">DUF218 domain-containing protein</fullName>
    </recommendedName>
</protein>
<dbReference type="InterPro" id="IPR003848">
    <property type="entry name" value="DUF218"/>
</dbReference>
<sequence length="131" mass="15010">MPREAVIVEPRATNTGENVRFTAALLGELGLVFERIILVQKPYMERRTWATLVRQWPGGQDEFFVTSPPLGWDVYPDEKNPRELVTSIMVGDLMRIREYPARGFQAEQEIPDEVWAAGQRLIAAGYDRHLP</sequence>
<comment type="caution">
    <text evidence="2">The sequence shown here is derived from an EMBL/GenBank/DDBJ whole genome shotgun (WGS) entry which is preliminary data.</text>
</comment>
<gene>
    <name evidence="2" type="ORF">B0H67DRAFT_578466</name>
</gene>
<dbReference type="InterPro" id="IPR014729">
    <property type="entry name" value="Rossmann-like_a/b/a_fold"/>
</dbReference>
<organism evidence="2 3">
    <name type="scientific">Lasiosphaeris hirsuta</name>
    <dbReference type="NCBI Taxonomy" id="260670"/>
    <lineage>
        <taxon>Eukaryota</taxon>
        <taxon>Fungi</taxon>
        <taxon>Dikarya</taxon>
        <taxon>Ascomycota</taxon>
        <taxon>Pezizomycotina</taxon>
        <taxon>Sordariomycetes</taxon>
        <taxon>Sordariomycetidae</taxon>
        <taxon>Sordariales</taxon>
        <taxon>Lasiosphaeriaceae</taxon>
        <taxon>Lasiosphaeris</taxon>
    </lineage>
</organism>
<accession>A0AA40AEV0</accession>
<dbReference type="AlphaFoldDB" id="A0AA40AEV0"/>
<name>A0AA40AEV0_9PEZI</name>
<proteinExistence type="predicted"/>
<evidence type="ECO:0000313" key="2">
    <source>
        <dbReference type="EMBL" id="KAK0714556.1"/>
    </source>
</evidence>